<sequence length="226" mass="24217">MEIKCIDIELLARSPMAVEVVKVDSPTMFWVQLKTGSVFQDLLEDLTWRITRKGHIIADPHQLLDSPCRASSFSDSIGRASRYQSHPLGHPAPITGPPSWSSCVVSGPASNINPGSRGSKSVCIFRLLRTIVSRLIISFIIISLDLDRGEGISSTNSMLSVEFVGDGIPMGEIGIGSTDESGDSGRVSGKILTVSASENAGGRKIEGEAKEFAGEVKVFEGKMKVV</sequence>
<dbReference type="Proteomes" id="UP000078541">
    <property type="component" value="Unassembled WGS sequence"/>
</dbReference>
<name>A0A195FGY1_9HYME</name>
<keyword evidence="2" id="KW-1185">Reference proteome</keyword>
<dbReference type="STRING" id="34720.A0A195FGY1"/>
<gene>
    <name evidence="1" type="ORF">ALC56_06341</name>
</gene>
<organism evidence="1 2">
    <name type="scientific">Trachymyrmex septentrionalis</name>
    <dbReference type="NCBI Taxonomy" id="34720"/>
    <lineage>
        <taxon>Eukaryota</taxon>
        <taxon>Metazoa</taxon>
        <taxon>Ecdysozoa</taxon>
        <taxon>Arthropoda</taxon>
        <taxon>Hexapoda</taxon>
        <taxon>Insecta</taxon>
        <taxon>Pterygota</taxon>
        <taxon>Neoptera</taxon>
        <taxon>Endopterygota</taxon>
        <taxon>Hymenoptera</taxon>
        <taxon>Apocrita</taxon>
        <taxon>Aculeata</taxon>
        <taxon>Formicoidea</taxon>
        <taxon>Formicidae</taxon>
        <taxon>Myrmicinae</taxon>
        <taxon>Trachymyrmex</taxon>
    </lineage>
</organism>
<dbReference type="EMBL" id="KQ981617">
    <property type="protein sequence ID" value="KYN39264.1"/>
    <property type="molecule type" value="Genomic_DNA"/>
</dbReference>
<dbReference type="AlphaFoldDB" id="A0A195FGY1"/>
<proteinExistence type="predicted"/>
<protein>
    <submittedName>
        <fullName evidence="1">Uncharacterized protein</fullName>
    </submittedName>
</protein>
<evidence type="ECO:0000313" key="2">
    <source>
        <dbReference type="Proteomes" id="UP000078541"/>
    </source>
</evidence>
<reference evidence="1 2" key="1">
    <citation type="submission" date="2016-03" db="EMBL/GenBank/DDBJ databases">
        <title>Trachymyrmex septentrionalis WGS genome.</title>
        <authorList>
            <person name="Nygaard S."/>
            <person name="Hu H."/>
            <person name="Boomsma J."/>
            <person name="Zhang G."/>
        </authorList>
    </citation>
    <scope>NUCLEOTIDE SEQUENCE [LARGE SCALE GENOMIC DNA]</scope>
    <source>
        <strain evidence="1">Tsep2-gDNA-1</strain>
        <tissue evidence="1">Whole body</tissue>
    </source>
</reference>
<accession>A0A195FGY1</accession>
<evidence type="ECO:0000313" key="1">
    <source>
        <dbReference type="EMBL" id="KYN39264.1"/>
    </source>
</evidence>